<proteinExistence type="predicted"/>
<protein>
    <submittedName>
        <fullName evidence="2">Uncharacterized protein</fullName>
    </submittedName>
</protein>
<reference evidence="3" key="1">
    <citation type="submission" date="2015-01" db="EMBL/GenBank/DDBJ databases">
        <authorList>
            <person name="Manzoor Shahid"/>
            <person name="Zubair Saima"/>
        </authorList>
    </citation>
    <scope>NUCLEOTIDE SEQUENCE [LARGE SCALE GENOMIC DNA]</scope>
    <source>
        <strain evidence="3">Sp3</strain>
    </source>
</reference>
<dbReference type="AlphaFoldDB" id="A0A0B7MHI6"/>
<evidence type="ECO:0000313" key="3">
    <source>
        <dbReference type="Proteomes" id="UP000046155"/>
    </source>
</evidence>
<name>A0A0B7MHI6_9FIRM</name>
<keyword evidence="1" id="KW-0472">Membrane</keyword>
<evidence type="ECO:0000256" key="1">
    <source>
        <dbReference type="SAM" id="Phobius"/>
    </source>
</evidence>
<keyword evidence="3" id="KW-1185">Reference proteome</keyword>
<dbReference type="Proteomes" id="UP000046155">
    <property type="component" value="Unassembled WGS sequence"/>
</dbReference>
<dbReference type="EMBL" id="CDRZ01000006">
    <property type="protein sequence ID" value="CEO87421.1"/>
    <property type="molecule type" value="Genomic_DNA"/>
</dbReference>
<gene>
    <name evidence="2" type="ORF">SSCH_1030002</name>
</gene>
<accession>A0A0B7MHI6</accession>
<keyword evidence="1" id="KW-1133">Transmembrane helix</keyword>
<organism evidence="2 3">
    <name type="scientific">Syntrophaceticus schinkii</name>
    <dbReference type="NCBI Taxonomy" id="499207"/>
    <lineage>
        <taxon>Bacteria</taxon>
        <taxon>Bacillati</taxon>
        <taxon>Bacillota</taxon>
        <taxon>Clostridia</taxon>
        <taxon>Thermoanaerobacterales</taxon>
        <taxon>Thermoanaerobacterales Family III. Incertae Sedis</taxon>
        <taxon>Syntrophaceticus</taxon>
    </lineage>
</organism>
<feature type="transmembrane region" description="Helical" evidence="1">
    <location>
        <begin position="7"/>
        <end position="26"/>
    </location>
</feature>
<evidence type="ECO:0000313" key="2">
    <source>
        <dbReference type="EMBL" id="CEO87421.1"/>
    </source>
</evidence>
<dbReference type="RefSeq" id="WP_044663796.1">
    <property type="nucleotide sequence ID" value="NZ_CDRZ01000006.1"/>
</dbReference>
<keyword evidence="1" id="KW-0812">Transmembrane</keyword>
<feature type="transmembrane region" description="Helical" evidence="1">
    <location>
        <begin position="46"/>
        <end position="67"/>
    </location>
</feature>
<sequence>MKNIALRILWISMICLSFSFVLATLISNQVKNNIFPDFYQGQVLYYTVPLMLLIVVLISVWPVVKFLRTEISEIIRRKE</sequence>